<feature type="domain" description="PH" evidence="4">
    <location>
        <begin position="83"/>
        <end position="194"/>
    </location>
</feature>
<dbReference type="Gene3D" id="2.30.29.30">
    <property type="entry name" value="Pleckstrin-homology domain (PH domain)/Phosphotyrosine-binding domain (PTB)"/>
    <property type="match status" value="1"/>
</dbReference>
<keyword evidence="2" id="KW-0472">Membrane</keyword>
<dbReference type="Proteomes" id="UP000271974">
    <property type="component" value="Unassembled WGS sequence"/>
</dbReference>
<dbReference type="SMART" id="SM00233">
    <property type="entry name" value="PH"/>
    <property type="match status" value="1"/>
</dbReference>
<dbReference type="InterPro" id="IPR039680">
    <property type="entry name" value="PLEKHB1/2"/>
</dbReference>
<dbReference type="EMBL" id="RQTK01000767">
    <property type="protein sequence ID" value="RUS75150.1"/>
    <property type="molecule type" value="Genomic_DNA"/>
</dbReference>
<organism evidence="5 6">
    <name type="scientific">Elysia chlorotica</name>
    <name type="common">Eastern emerald elysia</name>
    <name type="synonym">Sea slug</name>
    <dbReference type="NCBI Taxonomy" id="188477"/>
    <lineage>
        <taxon>Eukaryota</taxon>
        <taxon>Metazoa</taxon>
        <taxon>Spiralia</taxon>
        <taxon>Lophotrochozoa</taxon>
        <taxon>Mollusca</taxon>
        <taxon>Gastropoda</taxon>
        <taxon>Heterobranchia</taxon>
        <taxon>Euthyneura</taxon>
        <taxon>Panpulmonata</taxon>
        <taxon>Sacoglossa</taxon>
        <taxon>Placobranchoidea</taxon>
        <taxon>Plakobranchidae</taxon>
        <taxon>Elysia</taxon>
    </lineage>
</organism>
<dbReference type="AlphaFoldDB" id="A0A433T0T7"/>
<feature type="region of interest" description="Disordered" evidence="3">
    <location>
        <begin position="20"/>
        <end position="62"/>
    </location>
</feature>
<evidence type="ECO:0000313" key="5">
    <source>
        <dbReference type="EMBL" id="RUS75150.1"/>
    </source>
</evidence>
<dbReference type="PANTHER" id="PTHR14309:SF10">
    <property type="entry name" value="PH DOMAIN-CONTAINING PROTEIN"/>
    <property type="match status" value="1"/>
</dbReference>
<name>A0A433T0T7_ELYCH</name>
<evidence type="ECO:0000259" key="4">
    <source>
        <dbReference type="SMART" id="SM00233"/>
    </source>
</evidence>
<gene>
    <name evidence="5" type="ORF">EGW08_017090</name>
</gene>
<evidence type="ECO:0000256" key="1">
    <source>
        <dbReference type="ARBA" id="ARBA00004370"/>
    </source>
</evidence>
<protein>
    <recommendedName>
        <fullName evidence="4">PH domain-containing protein</fullName>
    </recommendedName>
</protein>
<dbReference type="GO" id="GO:0016020">
    <property type="term" value="C:membrane"/>
    <property type="evidence" value="ECO:0007669"/>
    <property type="project" value="UniProtKB-SubCell"/>
</dbReference>
<evidence type="ECO:0000313" key="6">
    <source>
        <dbReference type="Proteomes" id="UP000271974"/>
    </source>
</evidence>
<comment type="subcellular location">
    <subcellularLocation>
        <location evidence="1">Membrane</location>
    </subcellularLocation>
</comment>
<keyword evidence="6" id="KW-1185">Reference proteome</keyword>
<dbReference type="GO" id="GO:0045595">
    <property type="term" value="P:regulation of cell differentiation"/>
    <property type="evidence" value="ECO:0007669"/>
    <property type="project" value="TreeGrafter"/>
</dbReference>
<dbReference type="OrthoDB" id="2157866at2759"/>
<comment type="caution">
    <text evidence="5">The sequence shown here is derived from an EMBL/GenBank/DDBJ whole genome shotgun (WGS) entry which is preliminary data.</text>
</comment>
<evidence type="ECO:0000256" key="3">
    <source>
        <dbReference type="SAM" id="MobiDB-lite"/>
    </source>
</evidence>
<reference evidence="5 6" key="1">
    <citation type="submission" date="2019-01" db="EMBL/GenBank/DDBJ databases">
        <title>A draft genome assembly of the solar-powered sea slug Elysia chlorotica.</title>
        <authorList>
            <person name="Cai H."/>
            <person name="Li Q."/>
            <person name="Fang X."/>
            <person name="Li J."/>
            <person name="Curtis N.E."/>
            <person name="Altenburger A."/>
            <person name="Shibata T."/>
            <person name="Feng M."/>
            <person name="Maeda T."/>
            <person name="Schwartz J.A."/>
            <person name="Shigenobu S."/>
            <person name="Lundholm N."/>
            <person name="Nishiyama T."/>
            <person name="Yang H."/>
            <person name="Hasebe M."/>
            <person name="Li S."/>
            <person name="Pierce S.K."/>
            <person name="Wang J."/>
        </authorList>
    </citation>
    <scope>NUCLEOTIDE SEQUENCE [LARGE SCALE GENOMIC DNA]</scope>
    <source>
        <strain evidence="5">EC2010</strain>
        <tissue evidence="5">Whole organism of an adult</tissue>
    </source>
</reference>
<proteinExistence type="predicted"/>
<dbReference type="SUPFAM" id="SSF50729">
    <property type="entry name" value="PH domain-like"/>
    <property type="match status" value="1"/>
</dbReference>
<dbReference type="PANTHER" id="PTHR14309">
    <property type="entry name" value="EXPRESSED PROTEIN"/>
    <property type="match status" value="1"/>
</dbReference>
<accession>A0A433T0T7</accession>
<sequence length="242" mass="27751">MGRHNVVRYCRTIANALLAGGGQKERRRRGGEEEEEEEEERRERRRGGERGEEEEDETGAMSVGWTLTDTAERQRHTMTRAVVVKAGWVFRQKCKLHTKGKWKRQWMVLYQDGCLVFKPDSGAKSHGRPWDLGKDCMYLWGEKHCQHLVPPAASTSTCLMELMFVGSKHLKLCALTETEAQNWLLVLERAKNEGDGYFNNTIARPITTSGLDPILEDKESSCTLCCFGNFGKHNKVREIDYR</sequence>
<dbReference type="InterPro" id="IPR011993">
    <property type="entry name" value="PH-like_dom_sf"/>
</dbReference>
<evidence type="ECO:0000256" key="2">
    <source>
        <dbReference type="ARBA" id="ARBA00023136"/>
    </source>
</evidence>
<dbReference type="InterPro" id="IPR001849">
    <property type="entry name" value="PH_domain"/>
</dbReference>